<dbReference type="SMART" id="SM00449">
    <property type="entry name" value="SPRY"/>
    <property type="match status" value="1"/>
</dbReference>
<dbReference type="InterPro" id="IPR013783">
    <property type="entry name" value="Ig-like_fold"/>
</dbReference>
<protein>
    <submittedName>
        <fullName evidence="15">Butyrophilin subfamily 1 member A1</fullName>
    </submittedName>
</protein>
<dbReference type="SUPFAM" id="SSF48726">
    <property type="entry name" value="Immunoglobulin"/>
    <property type="match status" value="2"/>
</dbReference>
<keyword evidence="4 12" id="KW-0732">Signal</keyword>
<evidence type="ECO:0000256" key="6">
    <source>
        <dbReference type="ARBA" id="ARBA00023136"/>
    </source>
</evidence>
<organism evidence="15 16">
    <name type="scientific">Triplophysa tibetana</name>
    <dbReference type="NCBI Taxonomy" id="1572043"/>
    <lineage>
        <taxon>Eukaryota</taxon>
        <taxon>Metazoa</taxon>
        <taxon>Chordata</taxon>
        <taxon>Craniata</taxon>
        <taxon>Vertebrata</taxon>
        <taxon>Euteleostomi</taxon>
        <taxon>Actinopterygii</taxon>
        <taxon>Neopterygii</taxon>
        <taxon>Teleostei</taxon>
        <taxon>Ostariophysi</taxon>
        <taxon>Cypriniformes</taxon>
        <taxon>Nemacheilidae</taxon>
        <taxon>Triplophysa</taxon>
    </lineage>
</organism>
<evidence type="ECO:0000256" key="5">
    <source>
        <dbReference type="ARBA" id="ARBA00022989"/>
    </source>
</evidence>
<dbReference type="SUPFAM" id="SSF49899">
    <property type="entry name" value="Concanavalin A-like lectins/glucanases"/>
    <property type="match status" value="1"/>
</dbReference>
<dbReference type="PROSITE" id="PS50188">
    <property type="entry name" value="B302_SPRY"/>
    <property type="match status" value="1"/>
</dbReference>
<dbReference type="Pfam" id="PF07686">
    <property type="entry name" value="V-set"/>
    <property type="match status" value="1"/>
</dbReference>
<feature type="domain" description="Ig-like" evidence="14">
    <location>
        <begin position="61"/>
        <end position="164"/>
    </location>
</feature>
<dbReference type="GO" id="GO:0009897">
    <property type="term" value="C:external side of plasma membrane"/>
    <property type="evidence" value="ECO:0007669"/>
    <property type="project" value="TreeGrafter"/>
</dbReference>
<dbReference type="InterPro" id="IPR003879">
    <property type="entry name" value="Butyrophylin_SPRY"/>
</dbReference>
<dbReference type="Gene3D" id="2.60.40.10">
    <property type="entry name" value="Immunoglobulins"/>
    <property type="match status" value="2"/>
</dbReference>
<dbReference type="GO" id="GO:0050863">
    <property type="term" value="P:regulation of T cell activation"/>
    <property type="evidence" value="ECO:0007669"/>
    <property type="project" value="UniProtKB-ARBA"/>
</dbReference>
<keyword evidence="7" id="KW-1015">Disulfide bond</keyword>
<evidence type="ECO:0000256" key="12">
    <source>
        <dbReference type="SAM" id="SignalP"/>
    </source>
</evidence>
<dbReference type="SMART" id="SM00409">
    <property type="entry name" value="IG"/>
    <property type="match status" value="1"/>
</dbReference>
<dbReference type="PANTHER" id="PTHR24100">
    <property type="entry name" value="BUTYROPHILIN"/>
    <property type="match status" value="1"/>
</dbReference>
<dbReference type="InterPro" id="IPR003599">
    <property type="entry name" value="Ig_sub"/>
</dbReference>
<dbReference type="InterPro" id="IPR013106">
    <property type="entry name" value="Ig_V-set"/>
</dbReference>
<dbReference type="InterPro" id="IPR050504">
    <property type="entry name" value="IgSF_BTN/MOG"/>
</dbReference>
<dbReference type="PANTHER" id="PTHR24100:SF149">
    <property type="entry name" value="BG-LIKE ANTIGEN 1-RELATED"/>
    <property type="match status" value="1"/>
</dbReference>
<evidence type="ECO:0000259" key="13">
    <source>
        <dbReference type="PROSITE" id="PS50188"/>
    </source>
</evidence>
<evidence type="ECO:0000313" key="15">
    <source>
        <dbReference type="EMBL" id="KAA0723985.1"/>
    </source>
</evidence>
<evidence type="ECO:0000256" key="2">
    <source>
        <dbReference type="ARBA" id="ARBA00007591"/>
    </source>
</evidence>
<keyword evidence="8" id="KW-0325">Glycoprotein</keyword>
<reference evidence="15 16" key="1">
    <citation type="journal article" date="2019" name="Mol. Ecol. Resour.">
        <title>Chromosome-level genome assembly of Triplophysa tibetana, a fish adapted to the harsh high-altitude environment of the Tibetan Plateau.</title>
        <authorList>
            <person name="Yang X."/>
            <person name="Liu H."/>
            <person name="Ma Z."/>
            <person name="Zou Y."/>
            <person name="Zou M."/>
            <person name="Mao Y."/>
            <person name="Li X."/>
            <person name="Wang H."/>
            <person name="Chen T."/>
            <person name="Wang W."/>
            <person name="Yang R."/>
        </authorList>
    </citation>
    <scope>NUCLEOTIDE SEQUENCE [LARGE SCALE GENOMIC DNA]</scope>
    <source>
        <strain evidence="15">TTIB1903HZAU</strain>
        <tissue evidence="15">Muscle</tissue>
    </source>
</reference>
<dbReference type="InterPro" id="IPR001870">
    <property type="entry name" value="B30.2/SPRY"/>
</dbReference>
<dbReference type="InterPro" id="IPR053896">
    <property type="entry name" value="BTN3A2-like_Ig-C"/>
</dbReference>
<dbReference type="PROSITE" id="PS50835">
    <property type="entry name" value="IG_LIKE"/>
    <property type="match status" value="2"/>
</dbReference>
<comment type="subcellular location">
    <subcellularLocation>
        <location evidence="1">Membrane</location>
        <topology evidence="1">Single-pass type I membrane protein</topology>
    </subcellularLocation>
</comment>
<dbReference type="Pfam" id="PF22705">
    <property type="entry name" value="C2-set_3"/>
    <property type="match status" value="1"/>
</dbReference>
<evidence type="ECO:0000256" key="9">
    <source>
        <dbReference type="ARBA" id="ARBA00023319"/>
    </source>
</evidence>
<feature type="compositionally biased region" description="Polar residues" evidence="10">
    <location>
        <begin position="507"/>
        <end position="520"/>
    </location>
</feature>
<evidence type="ECO:0000256" key="1">
    <source>
        <dbReference type="ARBA" id="ARBA00004479"/>
    </source>
</evidence>
<dbReference type="InterPro" id="IPR007110">
    <property type="entry name" value="Ig-like_dom"/>
</dbReference>
<dbReference type="EMBL" id="SOYY01000003">
    <property type="protein sequence ID" value="KAA0723985.1"/>
    <property type="molecule type" value="Genomic_DNA"/>
</dbReference>
<dbReference type="Pfam" id="PF00622">
    <property type="entry name" value="SPRY"/>
    <property type="match status" value="1"/>
</dbReference>
<feature type="chain" id="PRO_5022691149" evidence="12">
    <location>
        <begin position="46"/>
        <end position="520"/>
    </location>
</feature>
<dbReference type="GO" id="GO:0001817">
    <property type="term" value="P:regulation of cytokine production"/>
    <property type="evidence" value="ECO:0007669"/>
    <property type="project" value="TreeGrafter"/>
</dbReference>
<dbReference type="Gene3D" id="2.60.120.920">
    <property type="match status" value="1"/>
</dbReference>
<evidence type="ECO:0000313" key="16">
    <source>
        <dbReference type="Proteomes" id="UP000324632"/>
    </source>
</evidence>
<evidence type="ECO:0000256" key="8">
    <source>
        <dbReference type="ARBA" id="ARBA00023180"/>
    </source>
</evidence>
<dbReference type="InterPro" id="IPR006574">
    <property type="entry name" value="PRY"/>
</dbReference>
<feature type="domain" description="B30.2/SPRY" evidence="13">
    <location>
        <begin position="305"/>
        <end position="502"/>
    </location>
</feature>
<feature type="transmembrane region" description="Helical" evidence="11">
    <location>
        <begin position="267"/>
        <end position="288"/>
    </location>
</feature>
<dbReference type="SMART" id="SM00406">
    <property type="entry name" value="IGv"/>
    <property type="match status" value="1"/>
</dbReference>
<keyword evidence="5 11" id="KW-1133">Transmembrane helix</keyword>
<dbReference type="Proteomes" id="UP000324632">
    <property type="component" value="Chromosome 3"/>
</dbReference>
<keyword evidence="3 11" id="KW-0812">Transmembrane</keyword>
<keyword evidence="6 11" id="KW-0472">Membrane</keyword>
<sequence length="520" mass="58087">MCINICIMIKVNMSEDFSSRGQSSCVCKMLLLAVFSLILVEASDSKHVVEVLPGQIVGRVGLTVTLPCWISPQTDAGTLEIRWYRPERYDTPVLFYRKGKIQEVQEEEYRNRSSLSRRSALSHGLKDGDVSLRLDNLTLQDGGVFYCYVSGDWYDSQAVTLNISALGRTPVLSPQPLNDTHVNVSCRSSGWFPEPSVMWMSDRRRLLSAGRVSHSRGADGTFSVHSWTLVSLSEASQVFCLLTLNSVEEREGAVDVQAFRPSPSGPWKALFITFVILALLGVFGLVLFKHRDRLTGNREMKAEITTPPTVHDEIIELLRNNAVVITLDRESAHPDLRITQDLKRVRDSGDYQRRGDGFPYELCVCGAETFTSGRHYWEVELVYNNLDPKSFWLIGVAVKGNYQSADKTGLTASAGFWFLCSDGPKGFYTNTEPTIILSLSPRPQRVGVLLDYDSGQLSFYDVTESKHLLTISTRFSGPVVPLFNPGVGDICPLRITYPLEPKESPEESTQPLLQNSQNLV</sequence>
<evidence type="ECO:0000256" key="3">
    <source>
        <dbReference type="ARBA" id="ARBA00022692"/>
    </source>
</evidence>
<dbReference type="GO" id="GO:0050852">
    <property type="term" value="P:T cell receptor signaling pathway"/>
    <property type="evidence" value="ECO:0007669"/>
    <property type="project" value="TreeGrafter"/>
</dbReference>
<feature type="region of interest" description="Disordered" evidence="10">
    <location>
        <begin position="501"/>
        <end position="520"/>
    </location>
</feature>
<evidence type="ECO:0000259" key="14">
    <source>
        <dbReference type="PROSITE" id="PS50835"/>
    </source>
</evidence>
<feature type="signal peptide" evidence="12">
    <location>
        <begin position="1"/>
        <end position="45"/>
    </location>
</feature>
<evidence type="ECO:0000256" key="7">
    <source>
        <dbReference type="ARBA" id="ARBA00023157"/>
    </source>
</evidence>
<accession>A0A5A9PQG2</accession>
<dbReference type="SMART" id="SM00589">
    <property type="entry name" value="PRY"/>
    <property type="match status" value="1"/>
</dbReference>
<proteinExistence type="inferred from homology"/>
<keyword evidence="9" id="KW-0393">Immunoglobulin domain</keyword>
<comment type="caution">
    <text evidence="15">The sequence shown here is derived from an EMBL/GenBank/DDBJ whole genome shotgun (WGS) entry which is preliminary data.</text>
</comment>
<keyword evidence="16" id="KW-1185">Reference proteome</keyword>
<comment type="similarity">
    <text evidence="2">Belongs to the immunoglobulin superfamily. BTN/MOG family.</text>
</comment>
<name>A0A5A9PQG2_9TELE</name>
<dbReference type="PRINTS" id="PR01407">
    <property type="entry name" value="BUTYPHLNCDUF"/>
</dbReference>
<evidence type="ECO:0000256" key="4">
    <source>
        <dbReference type="ARBA" id="ARBA00022729"/>
    </source>
</evidence>
<dbReference type="InterPro" id="IPR013320">
    <property type="entry name" value="ConA-like_dom_sf"/>
</dbReference>
<evidence type="ECO:0000256" key="10">
    <source>
        <dbReference type="SAM" id="MobiDB-lite"/>
    </source>
</evidence>
<feature type="domain" description="Ig-like" evidence="14">
    <location>
        <begin position="182"/>
        <end position="255"/>
    </location>
</feature>
<dbReference type="FunFam" id="2.60.40.10:FF:000142">
    <property type="entry name" value="V-set domain-containing T-cell activation inhibitor 1"/>
    <property type="match status" value="1"/>
</dbReference>
<dbReference type="InterPro" id="IPR003877">
    <property type="entry name" value="SPRY_dom"/>
</dbReference>
<dbReference type="GO" id="GO:0005102">
    <property type="term" value="F:signaling receptor binding"/>
    <property type="evidence" value="ECO:0007669"/>
    <property type="project" value="TreeGrafter"/>
</dbReference>
<evidence type="ECO:0000256" key="11">
    <source>
        <dbReference type="SAM" id="Phobius"/>
    </source>
</evidence>
<dbReference type="GO" id="GO:1903037">
    <property type="term" value="P:regulation of leukocyte cell-cell adhesion"/>
    <property type="evidence" value="ECO:0007669"/>
    <property type="project" value="UniProtKB-ARBA"/>
</dbReference>
<dbReference type="AlphaFoldDB" id="A0A5A9PQG2"/>
<dbReference type="InterPro" id="IPR036179">
    <property type="entry name" value="Ig-like_dom_sf"/>
</dbReference>
<dbReference type="InterPro" id="IPR043136">
    <property type="entry name" value="B30.2/SPRY_sf"/>
</dbReference>
<gene>
    <name evidence="15" type="ORF">E1301_Tti021456</name>
</gene>